<protein>
    <submittedName>
        <fullName evidence="1">2555_t:CDS:1</fullName>
    </submittedName>
</protein>
<dbReference type="Proteomes" id="UP000789366">
    <property type="component" value="Unassembled WGS sequence"/>
</dbReference>
<feature type="non-terminal residue" evidence="1">
    <location>
        <position position="54"/>
    </location>
</feature>
<name>A0ACA9RFC6_9GLOM</name>
<evidence type="ECO:0000313" key="2">
    <source>
        <dbReference type="Proteomes" id="UP000789366"/>
    </source>
</evidence>
<accession>A0ACA9RFC6</accession>
<proteinExistence type="predicted"/>
<reference evidence="1" key="1">
    <citation type="submission" date="2021-06" db="EMBL/GenBank/DDBJ databases">
        <authorList>
            <person name="Kallberg Y."/>
            <person name="Tangrot J."/>
            <person name="Rosling A."/>
        </authorList>
    </citation>
    <scope>NUCLEOTIDE SEQUENCE</scope>
    <source>
        <strain evidence="1">28 12/20/2015</strain>
    </source>
</reference>
<keyword evidence="2" id="KW-1185">Reference proteome</keyword>
<gene>
    <name evidence="1" type="ORF">SPELUC_LOCUS17292</name>
</gene>
<dbReference type="EMBL" id="CAJVPW010069884">
    <property type="protein sequence ID" value="CAG8791757.1"/>
    <property type="molecule type" value="Genomic_DNA"/>
</dbReference>
<comment type="caution">
    <text evidence="1">The sequence shown here is derived from an EMBL/GenBank/DDBJ whole genome shotgun (WGS) entry which is preliminary data.</text>
</comment>
<feature type="non-terminal residue" evidence="1">
    <location>
        <position position="1"/>
    </location>
</feature>
<organism evidence="1 2">
    <name type="scientific">Cetraspora pellucida</name>
    <dbReference type="NCBI Taxonomy" id="1433469"/>
    <lineage>
        <taxon>Eukaryota</taxon>
        <taxon>Fungi</taxon>
        <taxon>Fungi incertae sedis</taxon>
        <taxon>Mucoromycota</taxon>
        <taxon>Glomeromycotina</taxon>
        <taxon>Glomeromycetes</taxon>
        <taxon>Diversisporales</taxon>
        <taxon>Gigasporaceae</taxon>
        <taxon>Cetraspora</taxon>
    </lineage>
</organism>
<sequence>PIALVSPRSHMFTVFPGLGDMNFCADFSLPLNPVLPRLSLNLMSPVLPEPSLPL</sequence>
<evidence type="ECO:0000313" key="1">
    <source>
        <dbReference type="EMBL" id="CAG8791757.1"/>
    </source>
</evidence>